<evidence type="ECO:0000313" key="1">
    <source>
        <dbReference type="EMBL" id="RXJ60007.1"/>
    </source>
</evidence>
<keyword evidence="1" id="KW-0413">Isomerase</keyword>
<dbReference type="InterPro" id="IPR036188">
    <property type="entry name" value="FAD/NAD-bd_sf"/>
</dbReference>
<evidence type="ECO:0000313" key="2">
    <source>
        <dbReference type="Proteomes" id="UP000290657"/>
    </source>
</evidence>
<proteinExistence type="predicted"/>
<accession>A0A4Q0XRB8</accession>
<dbReference type="InterPro" id="IPR045892">
    <property type="entry name" value="CrtISO-like"/>
</dbReference>
<organism evidence="1 2">
    <name type="scientific">Candidatus Marinarcus aquaticus</name>
    <dbReference type="NCBI Taxonomy" id="2044504"/>
    <lineage>
        <taxon>Bacteria</taxon>
        <taxon>Pseudomonadati</taxon>
        <taxon>Campylobacterota</taxon>
        <taxon>Epsilonproteobacteria</taxon>
        <taxon>Campylobacterales</taxon>
        <taxon>Arcobacteraceae</taxon>
        <taxon>Candidatus Marinarcus</taxon>
    </lineage>
</organism>
<dbReference type="GO" id="GO:0016853">
    <property type="term" value="F:isomerase activity"/>
    <property type="evidence" value="ECO:0007669"/>
    <property type="project" value="UniProtKB-KW"/>
</dbReference>
<dbReference type="Gene3D" id="3.50.50.60">
    <property type="entry name" value="FAD/NAD(P)-binding domain"/>
    <property type="match status" value="2"/>
</dbReference>
<dbReference type="SUPFAM" id="SSF51905">
    <property type="entry name" value="FAD/NAD(P)-binding domain"/>
    <property type="match status" value="1"/>
</dbReference>
<dbReference type="Proteomes" id="UP000290657">
    <property type="component" value="Unassembled WGS sequence"/>
</dbReference>
<dbReference type="GO" id="GO:0016116">
    <property type="term" value="P:carotenoid metabolic process"/>
    <property type="evidence" value="ECO:0007669"/>
    <property type="project" value="InterPro"/>
</dbReference>
<gene>
    <name evidence="1" type="ORF">CRV04_03055</name>
</gene>
<dbReference type="Gene3D" id="3.90.660.10">
    <property type="match status" value="1"/>
</dbReference>
<dbReference type="AlphaFoldDB" id="A0A4Q0XRB8"/>
<dbReference type="PANTHER" id="PTHR46313:SF3">
    <property type="entry name" value="PROLYCOPENE ISOMERASE, CHLOROPLASTIC"/>
    <property type="match status" value="1"/>
</dbReference>
<comment type="caution">
    <text evidence="1">The sequence shown here is derived from an EMBL/GenBank/DDBJ whole genome shotgun (WGS) entry which is preliminary data.</text>
</comment>
<sequence length="475" mass="54758">MSSNIKDLIIVGSGMGGALTGVLNQDKETLILEKEPNLGGCASSFKHHGYYYNTGATTLVGYEENHPLKRIFDKVGYTPNLKRSSIAIRTIQNGKVLDRVKDFETFLKALDEVYYHPNNRLFWETIKTLDELFWQLKSVHYAKHSLKAYQKTLSCVWELYGTFKNLLFKEASSYINEVLPNISKEYQAFIDAQLLITVQSSSKNIPLLSMALGLSYPFHDVFYVNNGMGQIFKELLEPLNVQKNEEVLKIEKHKNVLLVKTRKEEYQTKNVVINLPIFESFKLFDDYDSYLFYEQFHAHEQSAFVVYLKIKSKEKFLHHYQLILNKQIAHTTSQAMFVSFSDSEDTVLSKDGYSVTISMHTNVNFWKQLSISDYEVQKHRTQTQMIKEFLACFETLKAEHIESFFSATSKTFQRYINRSNCGGHVLTIENMLRFPACTTPFKGVYHVGDSVFAGQGWPGVALGVEVLQEELKRRF</sequence>
<protein>
    <submittedName>
        <fullName evidence="1">Carotene isomerase</fullName>
    </submittedName>
</protein>
<dbReference type="PANTHER" id="PTHR46313">
    <property type="match status" value="1"/>
</dbReference>
<keyword evidence="2" id="KW-1185">Reference proteome</keyword>
<reference evidence="1 2" key="1">
    <citation type="submission" date="2017-10" db="EMBL/GenBank/DDBJ databases">
        <title>Genomics of the genus Arcobacter.</title>
        <authorList>
            <person name="Perez-Cataluna A."/>
            <person name="Figueras M.J."/>
        </authorList>
    </citation>
    <scope>NUCLEOTIDE SEQUENCE [LARGE SCALE GENOMIC DNA]</scope>
    <source>
        <strain evidence="1 2">CECT 8987</strain>
    </source>
</reference>
<dbReference type="EMBL" id="PDKN01000002">
    <property type="protein sequence ID" value="RXJ60007.1"/>
    <property type="molecule type" value="Genomic_DNA"/>
</dbReference>
<name>A0A4Q0XRB8_9BACT</name>
<dbReference type="Pfam" id="PF13450">
    <property type="entry name" value="NAD_binding_8"/>
    <property type="match status" value="1"/>
</dbReference>
<dbReference type="OrthoDB" id="9794630at2"/>
<dbReference type="RefSeq" id="WP_128995269.1">
    <property type="nucleotide sequence ID" value="NZ_PDKN01000002.1"/>
</dbReference>